<feature type="chain" id="PRO_5015558519" evidence="1">
    <location>
        <begin position="24"/>
        <end position="404"/>
    </location>
</feature>
<proteinExistence type="predicted"/>
<name>A0A2U2PJK5_9SPHI</name>
<dbReference type="PROSITE" id="PS51257">
    <property type="entry name" value="PROKAR_LIPOPROTEIN"/>
    <property type="match status" value="1"/>
</dbReference>
<dbReference type="RefSeq" id="WP_109415067.1">
    <property type="nucleotide sequence ID" value="NZ_QEAS01000004.1"/>
</dbReference>
<evidence type="ECO:0000313" key="3">
    <source>
        <dbReference type="Proteomes" id="UP000245647"/>
    </source>
</evidence>
<gene>
    <name evidence="2" type="ORF">DDR33_07060</name>
</gene>
<keyword evidence="1" id="KW-0732">Signal</keyword>
<dbReference type="Proteomes" id="UP000245647">
    <property type="component" value="Unassembled WGS sequence"/>
</dbReference>
<accession>A0A2U2PJK5</accession>
<dbReference type="SUPFAM" id="SSF117074">
    <property type="entry name" value="Hypothetical protein PA1324"/>
    <property type="match status" value="1"/>
</dbReference>
<protein>
    <submittedName>
        <fullName evidence="2">DUF4876 domain-containing protein</fullName>
    </submittedName>
</protein>
<dbReference type="Pfam" id="PF16215">
    <property type="entry name" value="DUF4876"/>
    <property type="match status" value="1"/>
</dbReference>
<dbReference type="OrthoDB" id="1409865at2"/>
<dbReference type="AlphaFoldDB" id="A0A2U2PJK5"/>
<organism evidence="2 3">
    <name type="scientific">Pararcticibacter amylolyticus</name>
    <dbReference type="NCBI Taxonomy" id="2173175"/>
    <lineage>
        <taxon>Bacteria</taxon>
        <taxon>Pseudomonadati</taxon>
        <taxon>Bacteroidota</taxon>
        <taxon>Sphingobacteriia</taxon>
        <taxon>Sphingobacteriales</taxon>
        <taxon>Sphingobacteriaceae</taxon>
        <taxon>Pararcticibacter</taxon>
    </lineage>
</organism>
<dbReference type="Gene3D" id="2.60.40.1120">
    <property type="entry name" value="Carboxypeptidase-like, regulatory domain"/>
    <property type="match status" value="1"/>
</dbReference>
<evidence type="ECO:0000313" key="2">
    <source>
        <dbReference type="EMBL" id="PWG81583.1"/>
    </source>
</evidence>
<dbReference type="EMBL" id="QEAS01000004">
    <property type="protein sequence ID" value="PWG81583.1"/>
    <property type="molecule type" value="Genomic_DNA"/>
</dbReference>
<evidence type="ECO:0000256" key="1">
    <source>
        <dbReference type="SAM" id="SignalP"/>
    </source>
</evidence>
<dbReference type="InterPro" id="IPR032627">
    <property type="entry name" value="DUF4876"/>
</dbReference>
<comment type="caution">
    <text evidence="2">The sequence shown here is derived from an EMBL/GenBank/DDBJ whole genome shotgun (WGS) entry which is preliminary data.</text>
</comment>
<feature type="signal peptide" evidence="1">
    <location>
        <begin position="1"/>
        <end position="23"/>
    </location>
</feature>
<sequence length="404" mass="43527">MKIVSIKKITVLCVLIFTMQACKNEYYSVGKVGYTVRVAYPELYSQQYATGASVVMKNTVTNYSYTGTTNGEGEVVFSDLVPGSYQLSVSREVKPEEALTLTGFEEQLFLNASSAVQKVTSDGSLELRLQGGKVGSLVFKEIYYVGSRTPAGGTYFSDQFYEIYNNSTDTIYADSLLIGNTGGAAGNSSSAKPYGFQTDAGNVYLQNVWMVPGNGKTYPIAPGKSIIISQDGINHQTDPLGNPSSPVNLGPGISDFESYVERSDNRDLDAAGVDNLLPVYLGSVGFDWLTAVFGASMVIFKHPDPSGLPLKLEPGSTSVSRYVQVPRSSVIDGVELLANGNAFSFKRLPVAVDAGFTFCSGTYTGQSVRRKVKTIVGGRRVLLDTNNSTADFEVLTTPTPKNWQ</sequence>
<reference evidence="2 3" key="1">
    <citation type="submission" date="2018-04" db="EMBL/GenBank/DDBJ databases">
        <title>Pedobacter chongqingensis sp. nov., isolated from a rottenly hemp rope.</title>
        <authorList>
            <person name="Cai Y."/>
        </authorList>
    </citation>
    <scope>NUCLEOTIDE SEQUENCE [LARGE SCALE GENOMIC DNA]</scope>
    <source>
        <strain evidence="2 3">FJ4-8</strain>
    </source>
</reference>
<keyword evidence="3" id="KW-1185">Reference proteome</keyword>